<feature type="region of interest" description="Disordered" evidence="1">
    <location>
        <begin position="1"/>
        <end position="21"/>
    </location>
</feature>
<feature type="compositionally biased region" description="Polar residues" evidence="1">
    <location>
        <begin position="9"/>
        <end position="18"/>
    </location>
</feature>
<feature type="compositionally biased region" description="Gly residues" evidence="1">
    <location>
        <begin position="317"/>
        <end position="330"/>
    </location>
</feature>
<dbReference type="InterPro" id="IPR036770">
    <property type="entry name" value="Ankyrin_rpt-contain_sf"/>
</dbReference>
<proteinExistence type="predicted"/>
<evidence type="ECO:0000256" key="1">
    <source>
        <dbReference type="SAM" id="MobiDB-lite"/>
    </source>
</evidence>
<dbReference type="Pfam" id="PF13637">
    <property type="entry name" value="Ank_4"/>
    <property type="match status" value="1"/>
</dbReference>
<organism evidence="2 3">
    <name type="scientific">Haematococcus lacustris</name>
    <name type="common">Green alga</name>
    <name type="synonym">Haematococcus pluvialis</name>
    <dbReference type="NCBI Taxonomy" id="44745"/>
    <lineage>
        <taxon>Eukaryota</taxon>
        <taxon>Viridiplantae</taxon>
        <taxon>Chlorophyta</taxon>
        <taxon>core chlorophytes</taxon>
        <taxon>Chlorophyceae</taxon>
        <taxon>CS clade</taxon>
        <taxon>Chlamydomonadales</taxon>
        <taxon>Haematococcaceae</taxon>
        <taxon>Haematococcus</taxon>
    </lineage>
</organism>
<dbReference type="AlphaFoldDB" id="A0A699Z2P6"/>
<sequence>MASCGPQHQCPTTKQRGSQPAWLLRPMGGCGHSRQCPAGTLLLGASLPTLWVVVGPAMNAPPVLCTPVQPLPALGQPVIDQLVALLVLLARAGKVSRPFQLHSSRGRCTLSSMHWKLRQGLVDLIRWLASRGAALQPTDHGGRTPTHEAARGGQVEALKVGSHLKKPTRPAGPAACRAHPSADRSQGVTLKGRGVTPRQGHSQGHAAHSATDRGGAGGGGGRPVGPPPGHGLFSGKAKKVQLQLKRQAKRQQAGQGWGSSDEGSSLCGAGQGGGGPSPPPLQQGPRAAAVGAGHCCGSHVLVVGGAGGRGRRQAGGRPAGGAGQGQPGGGSGGVCLPGRAAWGALAGRCDAIGNRIMQSLY</sequence>
<keyword evidence="3" id="KW-1185">Reference proteome</keyword>
<gene>
    <name evidence="2" type="ORF">HaLaN_12131</name>
</gene>
<feature type="compositionally biased region" description="Low complexity" evidence="1">
    <location>
        <begin position="241"/>
        <end position="254"/>
    </location>
</feature>
<protein>
    <submittedName>
        <fullName evidence="2">Uncharacterized protein</fullName>
    </submittedName>
</protein>
<dbReference type="SUPFAM" id="SSF48403">
    <property type="entry name" value="Ankyrin repeat"/>
    <property type="match status" value="1"/>
</dbReference>
<comment type="caution">
    <text evidence="2">The sequence shown here is derived from an EMBL/GenBank/DDBJ whole genome shotgun (WGS) entry which is preliminary data.</text>
</comment>
<name>A0A699Z2P6_HAELA</name>
<accession>A0A699Z2P6</accession>
<dbReference type="Proteomes" id="UP000485058">
    <property type="component" value="Unassembled WGS sequence"/>
</dbReference>
<evidence type="ECO:0000313" key="3">
    <source>
        <dbReference type="Proteomes" id="UP000485058"/>
    </source>
</evidence>
<reference evidence="2 3" key="1">
    <citation type="submission" date="2020-02" db="EMBL/GenBank/DDBJ databases">
        <title>Draft genome sequence of Haematococcus lacustris strain NIES-144.</title>
        <authorList>
            <person name="Morimoto D."/>
            <person name="Nakagawa S."/>
            <person name="Yoshida T."/>
            <person name="Sawayama S."/>
        </authorList>
    </citation>
    <scope>NUCLEOTIDE SEQUENCE [LARGE SCALE GENOMIC DNA]</scope>
    <source>
        <strain evidence="2 3">NIES-144</strain>
    </source>
</reference>
<feature type="region of interest" description="Disordered" evidence="1">
    <location>
        <begin position="163"/>
        <end position="289"/>
    </location>
</feature>
<dbReference type="EMBL" id="BLLF01000906">
    <property type="protein sequence ID" value="GFH15825.1"/>
    <property type="molecule type" value="Genomic_DNA"/>
</dbReference>
<feature type="compositionally biased region" description="Gly residues" evidence="1">
    <location>
        <begin position="214"/>
        <end position="223"/>
    </location>
</feature>
<evidence type="ECO:0000313" key="2">
    <source>
        <dbReference type="EMBL" id="GFH15825.1"/>
    </source>
</evidence>
<feature type="region of interest" description="Disordered" evidence="1">
    <location>
        <begin position="307"/>
        <end position="330"/>
    </location>
</feature>
<dbReference type="InterPro" id="IPR002110">
    <property type="entry name" value="Ankyrin_rpt"/>
</dbReference>
<dbReference type="Gene3D" id="1.25.40.20">
    <property type="entry name" value="Ankyrin repeat-containing domain"/>
    <property type="match status" value="1"/>
</dbReference>